<dbReference type="PANTHER" id="PTHR31376">
    <property type="entry name" value="OS09G0467300 PROTEIN-RELATED"/>
    <property type="match status" value="1"/>
</dbReference>
<dbReference type="GO" id="GO:0015211">
    <property type="term" value="F:purine nucleoside transmembrane transporter activity"/>
    <property type="evidence" value="ECO:0007669"/>
    <property type="project" value="UniProtKB-UniRule"/>
</dbReference>
<feature type="transmembrane region" description="Helical" evidence="7">
    <location>
        <begin position="139"/>
        <end position="161"/>
    </location>
</feature>
<feature type="compositionally biased region" description="Polar residues" evidence="8">
    <location>
        <begin position="433"/>
        <end position="447"/>
    </location>
</feature>
<evidence type="ECO:0000256" key="1">
    <source>
        <dbReference type="ARBA" id="ARBA00004141"/>
    </source>
</evidence>
<feature type="transmembrane region" description="Helical" evidence="7">
    <location>
        <begin position="111"/>
        <end position="133"/>
    </location>
</feature>
<dbReference type="GO" id="GO:0016020">
    <property type="term" value="C:membrane"/>
    <property type="evidence" value="ECO:0007669"/>
    <property type="project" value="UniProtKB-SubCell"/>
</dbReference>
<feature type="transmembrane region" description="Helical" evidence="7">
    <location>
        <begin position="168"/>
        <end position="185"/>
    </location>
</feature>
<reference evidence="10" key="1">
    <citation type="submission" date="2024-07" db="EMBL/GenBank/DDBJ databases">
        <title>Two chromosome-level genome assemblies of Korean endemic species Abeliophyllum distichum and Forsythia ovata (Oleaceae).</title>
        <authorList>
            <person name="Jang H."/>
        </authorList>
    </citation>
    <scope>NUCLEOTIDE SEQUENCE [LARGE SCALE GENOMIC DNA]</scope>
</reference>
<organism evidence="9 10">
    <name type="scientific">Forsythia ovata</name>
    <dbReference type="NCBI Taxonomy" id="205694"/>
    <lineage>
        <taxon>Eukaryota</taxon>
        <taxon>Viridiplantae</taxon>
        <taxon>Streptophyta</taxon>
        <taxon>Embryophyta</taxon>
        <taxon>Tracheophyta</taxon>
        <taxon>Spermatophyta</taxon>
        <taxon>Magnoliopsida</taxon>
        <taxon>eudicotyledons</taxon>
        <taxon>Gunneridae</taxon>
        <taxon>Pentapetalae</taxon>
        <taxon>asterids</taxon>
        <taxon>lamiids</taxon>
        <taxon>Lamiales</taxon>
        <taxon>Oleaceae</taxon>
        <taxon>Forsythieae</taxon>
        <taxon>Forsythia</taxon>
    </lineage>
</organism>
<dbReference type="PANTHER" id="PTHR31376:SF17">
    <property type="entry name" value="PURINE PERMEASE 21-RELATED"/>
    <property type="match status" value="1"/>
</dbReference>
<keyword evidence="5 7" id="KW-1133">Transmembrane helix</keyword>
<feature type="compositionally biased region" description="Polar residues" evidence="8">
    <location>
        <begin position="386"/>
        <end position="396"/>
    </location>
</feature>
<dbReference type="InterPro" id="IPR037185">
    <property type="entry name" value="EmrE-like"/>
</dbReference>
<evidence type="ECO:0000313" key="9">
    <source>
        <dbReference type="EMBL" id="KAL2473775.1"/>
    </source>
</evidence>
<name>A0ABD1QC34_9LAMI</name>
<feature type="region of interest" description="Disordered" evidence="8">
    <location>
        <begin position="376"/>
        <end position="399"/>
    </location>
</feature>
<evidence type="ECO:0000313" key="10">
    <source>
        <dbReference type="Proteomes" id="UP001604277"/>
    </source>
</evidence>
<accession>A0ABD1QC34</accession>
<gene>
    <name evidence="9" type="ORF">Fot_49511</name>
</gene>
<evidence type="ECO:0000256" key="5">
    <source>
        <dbReference type="ARBA" id="ARBA00022989"/>
    </source>
</evidence>
<feature type="transmembrane region" description="Helical" evidence="7">
    <location>
        <begin position="279"/>
        <end position="302"/>
    </location>
</feature>
<dbReference type="GO" id="GO:0005345">
    <property type="term" value="F:purine nucleobase transmembrane transporter activity"/>
    <property type="evidence" value="ECO:0007669"/>
    <property type="project" value="UniProtKB-UniRule"/>
</dbReference>
<evidence type="ECO:0000256" key="6">
    <source>
        <dbReference type="ARBA" id="ARBA00023136"/>
    </source>
</evidence>
<keyword evidence="3 7" id="KW-0813">Transport</keyword>
<keyword evidence="6 7" id="KW-0472">Membrane</keyword>
<feature type="transmembrane region" description="Helical" evidence="7">
    <location>
        <begin position="307"/>
        <end position="328"/>
    </location>
</feature>
<evidence type="ECO:0000256" key="8">
    <source>
        <dbReference type="SAM" id="MobiDB-lite"/>
    </source>
</evidence>
<feature type="transmembrane region" description="Helical" evidence="7">
    <location>
        <begin position="334"/>
        <end position="352"/>
    </location>
</feature>
<keyword evidence="10" id="KW-1185">Reference proteome</keyword>
<dbReference type="AlphaFoldDB" id="A0ABD1QC34"/>
<feature type="transmembrane region" description="Helical" evidence="7">
    <location>
        <begin position="71"/>
        <end position="91"/>
    </location>
</feature>
<comment type="caution">
    <text evidence="9">The sequence shown here is derived from an EMBL/GenBank/DDBJ whole genome shotgun (WGS) entry which is preliminary data.</text>
</comment>
<protein>
    <recommendedName>
        <fullName evidence="7">Probable purine permease</fullName>
    </recommendedName>
</protein>
<evidence type="ECO:0000256" key="2">
    <source>
        <dbReference type="ARBA" id="ARBA00006213"/>
    </source>
</evidence>
<evidence type="ECO:0000256" key="7">
    <source>
        <dbReference type="RuleBase" id="RU368015"/>
    </source>
</evidence>
<comment type="subcellular location">
    <subcellularLocation>
        <location evidence="1 7">Membrane</location>
        <topology evidence="1 7">Multi-pass membrane protein</topology>
    </subcellularLocation>
</comment>
<dbReference type="EMBL" id="JBFOLJ010000015">
    <property type="protein sequence ID" value="KAL2473775.1"/>
    <property type="molecule type" value="Genomic_DNA"/>
</dbReference>
<keyword evidence="4 7" id="KW-0812">Transmembrane</keyword>
<dbReference type="SUPFAM" id="SSF103481">
    <property type="entry name" value="Multidrug resistance efflux transporter EmrE"/>
    <property type="match status" value="1"/>
</dbReference>
<feature type="transmembrane region" description="Helical" evidence="7">
    <location>
        <begin position="44"/>
        <end position="65"/>
    </location>
</feature>
<feature type="region of interest" description="Disordered" evidence="8">
    <location>
        <begin position="422"/>
        <end position="447"/>
    </location>
</feature>
<comment type="similarity">
    <text evidence="2 7">Belongs to the purine permeases (TC 2.A.7.14) family.</text>
</comment>
<dbReference type="InterPro" id="IPR030182">
    <property type="entry name" value="PUP_plant"/>
</dbReference>
<feature type="transmembrane region" description="Helical" evidence="7">
    <location>
        <begin position="237"/>
        <end position="259"/>
    </location>
</feature>
<sequence>MGEAEELTPGRRVEEVQSTENVNVYPQPSSFQWLRRYKWWLQTAIYTLFVLAGQSTGTLLGRLYYDNGGKSNWMATLVQCAGFPVLIPFLFTSNPKKSNAESTTKKPSTLILASVYVFLGILLAADCVMYSIGLQYIPVTTHTLIVATHLGFNALFSYFLNGQKFTPYILNSLVLLTISSSLLVFQKDSGDSNKTSKGKYALGFIFTIAAAACYALILSLTQLAFQKIIKRETLRAILNMSIYQNLVASFIILIALFASGDWKNLNEEMDTFKTGKVSYVMNLFFTAVAWQAFTVGSIGLIFKVSSLFAGIISILGLPIAPVLAVIFLHDNMTGLKAIAMVLAMWGFVSYMYQHYLDDLKTKKAKRTPDEISVTERAAQEAKEINSPENENANPHSTAIGLNKTESGSRWLYVQSWFSPANQRQHCSDDSTTKVENLSGQSEATLLG</sequence>
<dbReference type="Proteomes" id="UP001604277">
    <property type="component" value="Unassembled WGS sequence"/>
</dbReference>
<evidence type="ECO:0000256" key="3">
    <source>
        <dbReference type="ARBA" id="ARBA00022448"/>
    </source>
</evidence>
<proteinExistence type="inferred from homology"/>
<dbReference type="Pfam" id="PF16913">
    <property type="entry name" value="PUNUT"/>
    <property type="match status" value="1"/>
</dbReference>
<evidence type="ECO:0000256" key="4">
    <source>
        <dbReference type="ARBA" id="ARBA00022692"/>
    </source>
</evidence>
<feature type="transmembrane region" description="Helical" evidence="7">
    <location>
        <begin position="200"/>
        <end position="225"/>
    </location>
</feature>